<reference evidence="2 3" key="2">
    <citation type="journal article" date="2012" name="PLoS Pathog.">
        <title>Diverse lifestyles and strategies of plant pathogenesis encoded in the genomes of eighteen Dothideomycetes fungi.</title>
        <authorList>
            <person name="Ohm R.A."/>
            <person name="Feau N."/>
            <person name="Henrissat B."/>
            <person name="Schoch C.L."/>
            <person name="Horwitz B.A."/>
            <person name="Barry K.W."/>
            <person name="Condon B.J."/>
            <person name="Copeland A.C."/>
            <person name="Dhillon B."/>
            <person name="Glaser F."/>
            <person name="Hesse C.N."/>
            <person name="Kosti I."/>
            <person name="LaButti K."/>
            <person name="Lindquist E.A."/>
            <person name="Lucas S."/>
            <person name="Salamov A.A."/>
            <person name="Bradshaw R.E."/>
            <person name="Ciuffetti L."/>
            <person name="Hamelin R.C."/>
            <person name="Kema G.H.J."/>
            <person name="Lawrence C."/>
            <person name="Scott J.A."/>
            <person name="Spatafora J.W."/>
            <person name="Turgeon B.G."/>
            <person name="de Wit P.J.G.M."/>
            <person name="Zhong S."/>
            <person name="Goodwin S.B."/>
            <person name="Grigoriev I.V."/>
        </authorList>
    </citation>
    <scope>NUCLEOTIDE SEQUENCE [LARGE SCALE GENOMIC DNA]</scope>
    <source>
        <strain evidence="3">NZE10 / CBS 128990</strain>
    </source>
</reference>
<sequence>MAEEIPAQRALSSRQRTDRPEDDAQKAFGPLQHAGEQQAKSQPHNELDLAASRASNPRLKIEQGGSRHGSSTLGLSHDLPVVAAYSTDGLNRNIGVDKWVAGQGDSSHVSNEPEDKSHRSVDLKSAGDRTHVGRPVQPLSDQCERRSPADRASIPGLLARSVASANNTTHSPAASIPAPYTPTQAYHLPQLLQVPPAKWTISDFQILHATYKRGQSPAEAAVHLHKFTLEDVQAMWFEKFTKKKERQRNRDQRHAHEIQGWDQPDPQRLGIKQEDEEPRQTFRQNIMGNLKKRTRGL</sequence>
<feature type="region of interest" description="Disordered" evidence="1">
    <location>
        <begin position="243"/>
        <end position="297"/>
    </location>
</feature>
<evidence type="ECO:0000313" key="2">
    <source>
        <dbReference type="EMBL" id="EME38157.1"/>
    </source>
</evidence>
<evidence type="ECO:0000313" key="3">
    <source>
        <dbReference type="Proteomes" id="UP000016933"/>
    </source>
</evidence>
<feature type="compositionally biased region" description="Basic and acidic residues" evidence="1">
    <location>
        <begin position="248"/>
        <end position="259"/>
    </location>
</feature>
<dbReference type="EMBL" id="KB446548">
    <property type="protein sequence ID" value="EME38157.1"/>
    <property type="molecule type" value="Genomic_DNA"/>
</dbReference>
<feature type="compositionally biased region" description="Basic and acidic residues" evidence="1">
    <location>
        <begin position="111"/>
        <end position="131"/>
    </location>
</feature>
<reference evidence="3" key="1">
    <citation type="journal article" date="2012" name="PLoS Genet.">
        <title>The genomes of the fungal plant pathogens Cladosporium fulvum and Dothistroma septosporum reveal adaptation to different hosts and lifestyles but also signatures of common ancestry.</title>
        <authorList>
            <person name="de Wit P.J.G.M."/>
            <person name="van der Burgt A."/>
            <person name="Oekmen B."/>
            <person name="Stergiopoulos I."/>
            <person name="Abd-Elsalam K.A."/>
            <person name="Aerts A.L."/>
            <person name="Bahkali A.H."/>
            <person name="Beenen H.G."/>
            <person name="Chettri P."/>
            <person name="Cox M.P."/>
            <person name="Datema E."/>
            <person name="de Vries R.P."/>
            <person name="Dhillon B."/>
            <person name="Ganley A.R."/>
            <person name="Griffiths S.A."/>
            <person name="Guo Y."/>
            <person name="Hamelin R.C."/>
            <person name="Henrissat B."/>
            <person name="Kabir M.S."/>
            <person name="Jashni M.K."/>
            <person name="Kema G."/>
            <person name="Klaubauf S."/>
            <person name="Lapidus A."/>
            <person name="Levasseur A."/>
            <person name="Lindquist E."/>
            <person name="Mehrabi R."/>
            <person name="Ohm R.A."/>
            <person name="Owen T.J."/>
            <person name="Salamov A."/>
            <person name="Schwelm A."/>
            <person name="Schijlen E."/>
            <person name="Sun H."/>
            <person name="van den Burg H.A."/>
            <person name="van Ham R.C.H.J."/>
            <person name="Zhang S."/>
            <person name="Goodwin S.B."/>
            <person name="Grigoriev I.V."/>
            <person name="Collemare J."/>
            <person name="Bradshaw R.E."/>
        </authorList>
    </citation>
    <scope>NUCLEOTIDE SEQUENCE [LARGE SCALE GENOMIC DNA]</scope>
    <source>
        <strain evidence="3">NZE10 / CBS 128990</strain>
    </source>
</reference>
<dbReference type="Proteomes" id="UP000016933">
    <property type="component" value="Unassembled WGS sequence"/>
</dbReference>
<evidence type="ECO:0000256" key="1">
    <source>
        <dbReference type="SAM" id="MobiDB-lite"/>
    </source>
</evidence>
<dbReference type="OrthoDB" id="10621130at2759"/>
<keyword evidence="3" id="KW-1185">Reference proteome</keyword>
<dbReference type="HOGENOM" id="CLU_936975_0_0_1"/>
<name>M2WHS7_DOTSN</name>
<accession>M2WHS7</accession>
<gene>
    <name evidence="2" type="ORF">DOTSEDRAFT_29740</name>
</gene>
<protein>
    <submittedName>
        <fullName evidence="2">Uncharacterized protein</fullName>
    </submittedName>
</protein>
<dbReference type="AlphaFoldDB" id="M2WHS7"/>
<feature type="region of interest" description="Disordered" evidence="1">
    <location>
        <begin position="1"/>
        <end position="77"/>
    </location>
</feature>
<proteinExistence type="predicted"/>
<feature type="region of interest" description="Disordered" evidence="1">
    <location>
        <begin position="103"/>
        <end position="150"/>
    </location>
</feature>
<organism evidence="2 3">
    <name type="scientific">Dothistroma septosporum (strain NZE10 / CBS 128990)</name>
    <name type="common">Red band needle blight fungus</name>
    <name type="synonym">Mycosphaerella pini</name>
    <dbReference type="NCBI Taxonomy" id="675120"/>
    <lineage>
        <taxon>Eukaryota</taxon>
        <taxon>Fungi</taxon>
        <taxon>Dikarya</taxon>
        <taxon>Ascomycota</taxon>
        <taxon>Pezizomycotina</taxon>
        <taxon>Dothideomycetes</taxon>
        <taxon>Dothideomycetidae</taxon>
        <taxon>Mycosphaerellales</taxon>
        <taxon>Mycosphaerellaceae</taxon>
        <taxon>Dothistroma</taxon>
    </lineage>
</organism>
<feature type="compositionally biased region" description="Basic and acidic residues" evidence="1">
    <location>
        <begin position="15"/>
        <end position="25"/>
    </location>
</feature>